<protein>
    <submittedName>
        <fullName evidence="6">UBX-domain-containing protein</fullName>
    </submittedName>
</protein>
<dbReference type="GO" id="GO:0043130">
    <property type="term" value="F:ubiquitin binding"/>
    <property type="evidence" value="ECO:0007669"/>
    <property type="project" value="TreeGrafter"/>
</dbReference>
<evidence type="ECO:0000256" key="4">
    <source>
        <dbReference type="SAM" id="MobiDB-lite"/>
    </source>
</evidence>
<feature type="region of interest" description="Disordered" evidence="4">
    <location>
        <begin position="276"/>
        <end position="334"/>
    </location>
</feature>
<organism evidence="6 7">
    <name type="scientific">Hesseltinella vesiculosa</name>
    <dbReference type="NCBI Taxonomy" id="101127"/>
    <lineage>
        <taxon>Eukaryota</taxon>
        <taxon>Fungi</taxon>
        <taxon>Fungi incertae sedis</taxon>
        <taxon>Mucoromycota</taxon>
        <taxon>Mucoromycotina</taxon>
        <taxon>Mucoromycetes</taxon>
        <taxon>Mucorales</taxon>
        <taxon>Cunninghamellaceae</taxon>
        <taxon>Hesseltinella</taxon>
    </lineage>
</organism>
<dbReference type="SUPFAM" id="SSF54236">
    <property type="entry name" value="Ubiquitin-like"/>
    <property type="match status" value="1"/>
</dbReference>
<dbReference type="Gene3D" id="1.10.8.10">
    <property type="entry name" value="DNA helicase RuvA subunit, C-terminal domain"/>
    <property type="match status" value="1"/>
</dbReference>
<dbReference type="InterPro" id="IPR001012">
    <property type="entry name" value="UBX_dom"/>
</dbReference>
<dbReference type="Pfam" id="PF00789">
    <property type="entry name" value="UBX"/>
    <property type="match status" value="1"/>
</dbReference>
<dbReference type="GO" id="GO:0036503">
    <property type="term" value="P:ERAD pathway"/>
    <property type="evidence" value="ECO:0007669"/>
    <property type="project" value="TreeGrafter"/>
</dbReference>
<evidence type="ECO:0000313" key="7">
    <source>
        <dbReference type="Proteomes" id="UP000242146"/>
    </source>
</evidence>
<dbReference type="PROSITE" id="PS50033">
    <property type="entry name" value="UBX"/>
    <property type="match status" value="1"/>
</dbReference>
<name>A0A1X2G5Q4_9FUNG</name>
<feature type="compositionally biased region" description="Basic and acidic residues" evidence="4">
    <location>
        <begin position="305"/>
        <end position="334"/>
    </location>
</feature>
<dbReference type="Pfam" id="PF14555">
    <property type="entry name" value="UBA_4"/>
    <property type="match status" value="1"/>
</dbReference>
<dbReference type="OrthoDB" id="1026733at2759"/>
<feature type="region of interest" description="Disordered" evidence="4">
    <location>
        <begin position="53"/>
        <end position="81"/>
    </location>
</feature>
<dbReference type="SMART" id="SM00594">
    <property type="entry name" value="UAS"/>
    <property type="match status" value="1"/>
</dbReference>
<keyword evidence="2" id="KW-0256">Endoplasmic reticulum</keyword>
<dbReference type="Gene3D" id="3.10.20.90">
    <property type="entry name" value="Phosphatidylinositol 3-kinase Catalytic Subunit, Chain A, domain 1"/>
    <property type="match status" value="1"/>
</dbReference>
<comment type="subcellular location">
    <subcellularLocation>
        <location evidence="1">Endoplasmic reticulum</location>
    </subcellularLocation>
</comment>
<dbReference type="EMBL" id="MCGT01000041">
    <property type="protein sequence ID" value="ORX45724.1"/>
    <property type="molecule type" value="Genomic_DNA"/>
</dbReference>
<dbReference type="GO" id="GO:0005783">
    <property type="term" value="C:endoplasmic reticulum"/>
    <property type="evidence" value="ECO:0007669"/>
    <property type="project" value="UniProtKB-SubCell"/>
</dbReference>
<dbReference type="PANTHER" id="PTHR23322">
    <property type="entry name" value="FAS-ASSOCIATED PROTEIN"/>
    <property type="match status" value="1"/>
</dbReference>
<dbReference type="InterPro" id="IPR050730">
    <property type="entry name" value="UBX_domain-protein"/>
</dbReference>
<dbReference type="InterPro" id="IPR029071">
    <property type="entry name" value="Ubiquitin-like_domsf"/>
</dbReference>
<dbReference type="Pfam" id="PF21021">
    <property type="entry name" value="FAF1"/>
    <property type="match status" value="1"/>
</dbReference>
<keyword evidence="3" id="KW-0175">Coiled coil</keyword>
<feature type="compositionally biased region" description="Basic and acidic residues" evidence="4">
    <location>
        <begin position="277"/>
        <end position="299"/>
    </location>
</feature>
<evidence type="ECO:0000259" key="5">
    <source>
        <dbReference type="PROSITE" id="PS50033"/>
    </source>
</evidence>
<feature type="compositionally biased region" description="Pro residues" evidence="4">
    <location>
        <begin position="63"/>
        <end position="76"/>
    </location>
</feature>
<evidence type="ECO:0000256" key="3">
    <source>
        <dbReference type="ARBA" id="ARBA00023054"/>
    </source>
</evidence>
<gene>
    <name evidence="6" type="ORF">DM01DRAFT_1339949</name>
</gene>
<dbReference type="CDD" id="cd01767">
    <property type="entry name" value="UBX"/>
    <property type="match status" value="1"/>
</dbReference>
<accession>A0A1X2G5Q4</accession>
<evidence type="ECO:0000256" key="1">
    <source>
        <dbReference type="ARBA" id="ARBA00004240"/>
    </source>
</evidence>
<evidence type="ECO:0000313" key="6">
    <source>
        <dbReference type="EMBL" id="ORX45724.1"/>
    </source>
</evidence>
<sequence length="463" mass="53546">MADPTSELDGQQTELLQQFQSITQTDDLATAVALLTKNSWKLERSIQNFYDDTTRQAASSTSSPPPRPATPSPASPPRQQRRSGLMSLILWPFGLAWNITWSILTLLNRLVSSRHITNGSSTSSRQDPRSSANRFLREFEKLYGESHPPFYQEGYTQALEQAKRDLQFLLVILQSDEHDDTKPFCENTLTSDDLHSFIQTKNILVWAGNVNQVEAYQVSCTLQASTYPFMAVIALQSVGSSQKMTVVDRLEGPIAPEPLMERLDTIMQRHGAALNRLKQEREHREMERQLREDQDRAYRESLLADQEKDRRAEEERREQEQLREQERLAQEERDRIKQKRKEYIQSLCHSLPKEPSSEEQGKVIKINFRLANGERVIRAFREKETLETLYQFVEAYPFLSQQPSKISPPDDYEHEYRFTLHSPFPRTVYDVTQDGTKHLAEIRSLWPSATLIVDEAAEDDDDQ</sequence>
<proteinExistence type="predicted"/>
<evidence type="ECO:0000256" key="2">
    <source>
        <dbReference type="ARBA" id="ARBA00022824"/>
    </source>
</evidence>
<comment type="caution">
    <text evidence="6">The sequence shown here is derived from an EMBL/GenBank/DDBJ whole genome shotgun (WGS) entry which is preliminary data.</text>
</comment>
<dbReference type="SUPFAM" id="SSF52833">
    <property type="entry name" value="Thioredoxin-like"/>
    <property type="match status" value="1"/>
</dbReference>
<dbReference type="Gene3D" id="3.40.30.10">
    <property type="entry name" value="Glutaredoxin"/>
    <property type="match status" value="1"/>
</dbReference>
<reference evidence="6 7" key="1">
    <citation type="submission" date="2016-07" db="EMBL/GenBank/DDBJ databases">
        <title>Pervasive Adenine N6-methylation of Active Genes in Fungi.</title>
        <authorList>
            <consortium name="DOE Joint Genome Institute"/>
            <person name="Mondo S.J."/>
            <person name="Dannebaum R.O."/>
            <person name="Kuo R.C."/>
            <person name="Labutti K."/>
            <person name="Haridas S."/>
            <person name="Kuo A."/>
            <person name="Salamov A."/>
            <person name="Ahrendt S.R."/>
            <person name="Lipzen A."/>
            <person name="Sullivan W."/>
            <person name="Andreopoulos W.B."/>
            <person name="Clum A."/>
            <person name="Lindquist E."/>
            <person name="Daum C."/>
            <person name="Ramamoorthy G.K."/>
            <person name="Gryganskyi A."/>
            <person name="Culley D."/>
            <person name="Magnuson J.K."/>
            <person name="James T.Y."/>
            <person name="O'Malley M.A."/>
            <person name="Stajich J.E."/>
            <person name="Spatafora J.W."/>
            <person name="Visel A."/>
            <person name="Grigoriev I.V."/>
        </authorList>
    </citation>
    <scope>NUCLEOTIDE SEQUENCE [LARGE SCALE GENOMIC DNA]</scope>
    <source>
        <strain evidence="6 7">NRRL 3301</strain>
    </source>
</reference>
<dbReference type="SUPFAM" id="SSF46934">
    <property type="entry name" value="UBA-like"/>
    <property type="match status" value="1"/>
</dbReference>
<dbReference type="STRING" id="101127.A0A1X2G5Q4"/>
<dbReference type="InterPro" id="IPR006577">
    <property type="entry name" value="UAS"/>
</dbReference>
<dbReference type="AlphaFoldDB" id="A0A1X2G5Q4"/>
<dbReference type="Proteomes" id="UP000242146">
    <property type="component" value="Unassembled WGS sequence"/>
</dbReference>
<dbReference type="InterPro" id="IPR009060">
    <property type="entry name" value="UBA-like_sf"/>
</dbReference>
<dbReference type="InterPro" id="IPR049483">
    <property type="entry name" value="FAF1_2-like_UAS"/>
</dbReference>
<dbReference type="SMART" id="SM00166">
    <property type="entry name" value="UBX"/>
    <property type="match status" value="1"/>
</dbReference>
<keyword evidence="7" id="KW-1185">Reference proteome</keyword>
<dbReference type="PANTHER" id="PTHR23322:SF1">
    <property type="entry name" value="FAS-ASSOCIATED FACTOR 2"/>
    <property type="match status" value="1"/>
</dbReference>
<feature type="domain" description="UBX" evidence="5">
    <location>
        <begin position="359"/>
        <end position="453"/>
    </location>
</feature>
<dbReference type="InterPro" id="IPR036249">
    <property type="entry name" value="Thioredoxin-like_sf"/>
</dbReference>